<proteinExistence type="predicted"/>
<dbReference type="InterPro" id="IPR019241">
    <property type="entry name" value="DUF2197"/>
</dbReference>
<keyword evidence="2" id="KW-1185">Reference proteome</keyword>
<evidence type="ECO:0000313" key="1">
    <source>
        <dbReference type="EMBL" id="TCP70456.1"/>
    </source>
</evidence>
<evidence type="ECO:0000313" key="2">
    <source>
        <dbReference type="Proteomes" id="UP000294746"/>
    </source>
</evidence>
<comment type="caution">
    <text evidence="1">The sequence shown here is derived from an EMBL/GenBank/DDBJ whole genome shotgun (WGS) entry which is preliminary data.</text>
</comment>
<dbReference type="EMBL" id="SLXV01000002">
    <property type="protein sequence ID" value="TCP70456.1"/>
    <property type="molecule type" value="Genomic_DNA"/>
</dbReference>
<organism evidence="1 2">
    <name type="scientific">Baia soyae</name>
    <dbReference type="NCBI Taxonomy" id="1544746"/>
    <lineage>
        <taxon>Bacteria</taxon>
        <taxon>Bacillati</taxon>
        <taxon>Bacillota</taxon>
        <taxon>Bacilli</taxon>
        <taxon>Bacillales</taxon>
        <taxon>Thermoactinomycetaceae</taxon>
        <taxon>Baia</taxon>
    </lineage>
</organism>
<dbReference type="OrthoDB" id="2989868at2"/>
<name>A0A4R2SCA6_9BACL</name>
<dbReference type="Pfam" id="PF09963">
    <property type="entry name" value="DUF2197"/>
    <property type="match status" value="1"/>
</dbReference>
<sequence length="89" mass="10559">MKIICILCEQRFEPDRRQKHKLRKHPHMIQICPDCHSRISEQVEEREKLLPPPERVSTRVFAGRRNRSRWKSASKALDNDLSAKRADSI</sequence>
<gene>
    <name evidence="1" type="ORF">EDD57_10298</name>
</gene>
<dbReference type="Proteomes" id="UP000294746">
    <property type="component" value="Unassembled WGS sequence"/>
</dbReference>
<accession>A0A4R2SCA6</accession>
<protein>
    <submittedName>
        <fullName evidence="1">Uncharacterized protein YlaI</fullName>
    </submittedName>
</protein>
<reference evidence="1 2" key="1">
    <citation type="submission" date="2019-03" db="EMBL/GenBank/DDBJ databases">
        <title>Genomic Encyclopedia of Type Strains, Phase IV (KMG-IV): sequencing the most valuable type-strain genomes for metagenomic binning, comparative biology and taxonomic classification.</title>
        <authorList>
            <person name="Goeker M."/>
        </authorList>
    </citation>
    <scope>NUCLEOTIDE SEQUENCE [LARGE SCALE GENOMIC DNA]</scope>
    <source>
        <strain evidence="1 2">DSM 46831</strain>
    </source>
</reference>
<dbReference type="RefSeq" id="WP_131847579.1">
    <property type="nucleotide sequence ID" value="NZ_SLXV01000002.1"/>
</dbReference>
<dbReference type="AlphaFoldDB" id="A0A4R2SCA6"/>